<keyword evidence="3" id="KW-0472">Membrane</keyword>
<feature type="domain" description="PPIase cyclophilin-type" evidence="4">
    <location>
        <begin position="14"/>
        <end position="139"/>
    </location>
</feature>
<dbReference type="GO" id="GO:0071013">
    <property type="term" value="C:catalytic step 2 spliceosome"/>
    <property type="evidence" value="ECO:0007669"/>
    <property type="project" value="TreeGrafter"/>
</dbReference>
<protein>
    <recommendedName>
        <fullName evidence="4">PPIase cyclophilin-type domain-containing protein</fullName>
    </recommendedName>
</protein>
<dbReference type="SUPFAM" id="SSF50891">
    <property type="entry name" value="Cyclophilin-like"/>
    <property type="match status" value="1"/>
</dbReference>
<evidence type="ECO:0000259" key="4">
    <source>
        <dbReference type="PROSITE" id="PS50072"/>
    </source>
</evidence>
<keyword evidence="3" id="KW-1133">Transmembrane helix</keyword>
<gene>
    <name evidence="5" type="ORF">CYCCA115_LOCUS23444</name>
</gene>
<dbReference type="Proteomes" id="UP001295423">
    <property type="component" value="Unassembled WGS sequence"/>
</dbReference>
<keyword evidence="2" id="KW-0539">Nucleus</keyword>
<feature type="transmembrane region" description="Helical" evidence="3">
    <location>
        <begin position="237"/>
        <end position="258"/>
    </location>
</feature>
<comment type="subcellular location">
    <subcellularLocation>
        <location evidence="1">Nucleus</location>
    </subcellularLocation>
</comment>
<evidence type="ECO:0000256" key="3">
    <source>
        <dbReference type="SAM" id="Phobius"/>
    </source>
</evidence>
<sequence length="269" mass="30172">MVNPMEEAIVRCKTTAGTFTLKLNRIWSPNGYDRAVELFERKFYDGSHFFRVVKGFLVQFGISYSEDKELQKFAKSTIKDDPPKGIKFKPGTMSFAGSGDNSRTSHLFISYGSAQSLGREKWETPIGEVIEGMEHVESFYSYGDMPPWGKGPVQGKIYSGRSYIEDNFPKTDSFIRCRTERLNTVDDDDDKIVLKSDHKTDEENFAASLAKQEAGAIGKLRLNSPLKNIQDGNGDSLILIAVIICFLLGLLFVVLRLLSNRKNKAAKTS</sequence>
<comment type="caution">
    <text evidence="5">The sequence shown here is derived from an EMBL/GenBank/DDBJ whole genome shotgun (WGS) entry which is preliminary data.</text>
</comment>
<dbReference type="Pfam" id="PF00160">
    <property type="entry name" value="Pro_isomerase"/>
    <property type="match status" value="1"/>
</dbReference>
<reference evidence="5" key="1">
    <citation type="submission" date="2023-08" db="EMBL/GenBank/DDBJ databases">
        <authorList>
            <person name="Audoor S."/>
            <person name="Bilcke G."/>
        </authorList>
    </citation>
    <scope>NUCLEOTIDE SEQUENCE</scope>
</reference>
<name>A0AAD2GBX2_9STRA</name>
<keyword evidence="6" id="KW-1185">Reference proteome</keyword>
<dbReference type="GO" id="GO:0003755">
    <property type="term" value="F:peptidyl-prolyl cis-trans isomerase activity"/>
    <property type="evidence" value="ECO:0007669"/>
    <property type="project" value="InterPro"/>
</dbReference>
<dbReference type="AlphaFoldDB" id="A0AAD2GBX2"/>
<dbReference type="InterPro" id="IPR002130">
    <property type="entry name" value="Cyclophilin-type_PPIase_dom"/>
</dbReference>
<keyword evidence="3" id="KW-0812">Transmembrane</keyword>
<dbReference type="Gene3D" id="2.40.100.10">
    <property type="entry name" value="Cyclophilin-like"/>
    <property type="match status" value="1"/>
</dbReference>
<dbReference type="PANTHER" id="PTHR45625">
    <property type="entry name" value="PEPTIDYL-PROLYL CIS-TRANS ISOMERASE-RELATED"/>
    <property type="match status" value="1"/>
</dbReference>
<accession>A0AAD2GBX2</accession>
<evidence type="ECO:0000256" key="1">
    <source>
        <dbReference type="ARBA" id="ARBA00004123"/>
    </source>
</evidence>
<evidence type="ECO:0000313" key="5">
    <source>
        <dbReference type="EMBL" id="CAJ1968886.1"/>
    </source>
</evidence>
<proteinExistence type="predicted"/>
<dbReference type="InterPro" id="IPR029000">
    <property type="entry name" value="Cyclophilin-like_dom_sf"/>
</dbReference>
<dbReference type="EMBL" id="CAKOGP040002413">
    <property type="protein sequence ID" value="CAJ1968886.1"/>
    <property type="molecule type" value="Genomic_DNA"/>
</dbReference>
<dbReference type="PANTHER" id="PTHR45625:SF6">
    <property type="entry name" value="SPLICEOSOME-ASSOCIATED PROTEIN CWC27 HOMOLOG"/>
    <property type="match status" value="1"/>
</dbReference>
<dbReference type="InterPro" id="IPR044666">
    <property type="entry name" value="Cyclophilin_A-like"/>
</dbReference>
<dbReference type="PROSITE" id="PS50072">
    <property type="entry name" value="CSA_PPIASE_2"/>
    <property type="match status" value="1"/>
</dbReference>
<evidence type="ECO:0000256" key="2">
    <source>
        <dbReference type="ARBA" id="ARBA00023242"/>
    </source>
</evidence>
<evidence type="ECO:0000313" key="6">
    <source>
        <dbReference type="Proteomes" id="UP001295423"/>
    </source>
</evidence>
<organism evidence="5 6">
    <name type="scientific">Cylindrotheca closterium</name>
    <dbReference type="NCBI Taxonomy" id="2856"/>
    <lineage>
        <taxon>Eukaryota</taxon>
        <taxon>Sar</taxon>
        <taxon>Stramenopiles</taxon>
        <taxon>Ochrophyta</taxon>
        <taxon>Bacillariophyta</taxon>
        <taxon>Bacillariophyceae</taxon>
        <taxon>Bacillariophycidae</taxon>
        <taxon>Bacillariales</taxon>
        <taxon>Bacillariaceae</taxon>
        <taxon>Cylindrotheca</taxon>
    </lineage>
</organism>